<comment type="caution">
    <text evidence="2">The sequence shown here is derived from an EMBL/GenBank/DDBJ whole genome shotgun (WGS) entry which is preliminary data.</text>
</comment>
<dbReference type="AlphaFoldDB" id="A0A2H0W2T9"/>
<dbReference type="Proteomes" id="UP000229056">
    <property type="component" value="Unassembled WGS sequence"/>
</dbReference>
<keyword evidence="1" id="KW-0812">Transmembrane</keyword>
<reference evidence="3" key="1">
    <citation type="submission" date="2017-09" db="EMBL/GenBank/DDBJ databases">
        <title>Depth-based differentiation of microbial function through sediment-hosted aquifers and enrichment of novel symbionts in the deep terrestrial subsurface.</title>
        <authorList>
            <person name="Probst A.J."/>
            <person name="Ladd B."/>
            <person name="Jarett J.K."/>
            <person name="Geller-Mcgrath D.E."/>
            <person name="Sieber C.M.K."/>
            <person name="Emerson J.B."/>
            <person name="Anantharaman K."/>
            <person name="Thomas B.C."/>
            <person name="Malmstrom R."/>
            <person name="Stieglmeier M."/>
            <person name="Klingl A."/>
            <person name="Woyke T."/>
            <person name="Ryan C.M."/>
            <person name="Banfield J.F."/>
        </authorList>
    </citation>
    <scope>NUCLEOTIDE SEQUENCE [LARGE SCALE GENOMIC DNA]</scope>
</reference>
<keyword evidence="1" id="KW-1133">Transmembrane helix</keyword>
<dbReference type="EMBL" id="PEZY01000012">
    <property type="protein sequence ID" value="PIS05656.1"/>
    <property type="molecule type" value="Genomic_DNA"/>
</dbReference>
<feature type="transmembrane region" description="Helical" evidence="1">
    <location>
        <begin position="100"/>
        <end position="119"/>
    </location>
</feature>
<evidence type="ECO:0000313" key="2">
    <source>
        <dbReference type="EMBL" id="PIS05656.1"/>
    </source>
</evidence>
<accession>A0A2H0W2T9</accession>
<evidence type="ECO:0000256" key="1">
    <source>
        <dbReference type="SAM" id="Phobius"/>
    </source>
</evidence>
<name>A0A2H0W2T9_9BACT</name>
<sequence>MLPNTAKIFNDDNEYVTLADLAKSESYSLEYLSDLASRGKLKSFKMGDEWITTLDWFNDHKKFIKKAIELEIANHPIHYETNWVDYVTDHNPFLRFSRQLVIILVIFSFISFSLSWLIFSPTGHKFAVNSRELTNKKYVIGNYFLYYTDKVMTHSNNYFSYVVTNSINSVDRLSKSLAVASQDTIYLVKVVDQNIGQNKISDEIITNKLDQLVEGIKAKYQAVAGDSAIRQQIYFNEWENIGNTK</sequence>
<keyword evidence="1" id="KW-0472">Membrane</keyword>
<evidence type="ECO:0000313" key="3">
    <source>
        <dbReference type="Proteomes" id="UP000229056"/>
    </source>
</evidence>
<protein>
    <submittedName>
        <fullName evidence="2">Uncharacterized protein</fullName>
    </submittedName>
</protein>
<proteinExistence type="predicted"/>
<organism evidence="2 3">
    <name type="scientific">Candidatus Buchananbacteria bacterium CG10_big_fil_rev_8_21_14_0_10_33_19</name>
    <dbReference type="NCBI Taxonomy" id="1974525"/>
    <lineage>
        <taxon>Bacteria</taxon>
        <taxon>Candidatus Buchananiibacteriota</taxon>
    </lineage>
</organism>
<gene>
    <name evidence="2" type="ORF">COT80_02670</name>
</gene>